<dbReference type="Gene3D" id="3.40.50.10420">
    <property type="entry name" value="NagB/RpiA/CoA transferase-like"/>
    <property type="match status" value="1"/>
</dbReference>
<dbReference type="GO" id="GO:0046872">
    <property type="term" value="F:metal ion binding"/>
    <property type="evidence" value="ECO:0007669"/>
    <property type="project" value="UniProtKB-KW"/>
</dbReference>
<dbReference type="SUPFAM" id="SSF100950">
    <property type="entry name" value="NagB/RpiA/CoA transferase-like"/>
    <property type="match status" value="1"/>
</dbReference>
<dbReference type="GO" id="GO:0030272">
    <property type="term" value="F:5-formyltetrahydrofolate cyclo-ligase activity"/>
    <property type="evidence" value="ECO:0007669"/>
    <property type="project" value="UniProtKB-EC"/>
</dbReference>
<evidence type="ECO:0000256" key="4">
    <source>
        <dbReference type="PIRSR" id="PIRSR006806-1"/>
    </source>
</evidence>
<dbReference type="AlphaFoldDB" id="A0A401G390"/>
<reference evidence="7" key="2">
    <citation type="submission" date="2019-01" db="EMBL/GenBank/DDBJ databases">
        <title>Genome sequence of Desulfonema ishimotonii strain Tokyo 01.</title>
        <authorList>
            <person name="Fukui M."/>
        </authorList>
    </citation>
    <scope>NUCLEOTIDE SEQUENCE [LARGE SCALE GENOMIC DNA]</scope>
    <source>
        <strain evidence="7">Tokyo 01</strain>
    </source>
</reference>
<dbReference type="PANTHER" id="PTHR23407:SF1">
    <property type="entry name" value="5-FORMYLTETRAHYDROFOLATE CYCLO-LIGASE"/>
    <property type="match status" value="1"/>
</dbReference>
<dbReference type="InterPro" id="IPR002698">
    <property type="entry name" value="FTHF_cligase"/>
</dbReference>
<evidence type="ECO:0000313" key="6">
    <source>
        <dbReference type="EMBL" id="GBC63709.1"/>
    </source>
</evidence>
<evidence type="ECO:0000256" key="2">
    <source>
        <dbReference type="ARBA" id="ARBA00022741"/>
    </source>
</evidence>
<dbReference type="EMBL" id="BEXT01000001">
    <property type="protein sequence ID" value="GBC63709.1"/>
    <property type="molecule type" value="Genomic_DNA"/>
</dbReference>
<dbReference type="Pfam" id="PF01812">
    <property type="entry name" value="5-FTHF_cyc-lig"/>
    <property type="match status" value="1"/>
</dbReference>
<keyword evidence="7" id="KW-1185">Reference proteome</keyword>
<accession>A0A401G390</accession>
<dbReference type="InterPro" id="IPR024185">
    <property type="entry name" value="FTHF_cligase-like_sf"/>
</dbReference>
<feature type="binding site" evidence="4">
    <location>
        <position position="59"/>
    </location>
    <ligand>
        <name>substrate</name>
    </ligand>
</feature>
<evidence type="ECO:0000313" key="7">
    <source>
        <dbReference type="Proteomes" id="UP000288096"/>
    </source>
</evidence>
<keyword evidence="5" id="KW-0479">Metal-binding</keyword>
<comment type="caution">
    <text evidence="6">The sequence shown here is derived from an EMBL/GenBank/DDBJ whole genome shotgun (WGS) entry which is preliminary data.</text>
</comment>
<keyword evidence="3 4" id="KW-0067">ATP-binding</keyword>
<dbReference type="Proteomes" id="UP000288096">
    <property type="component" value="Unassembled WGS sequence"/>
</dbReference>
<dbReference type="GO" id="GO:0009396">
    <property type="term" value="P:folic acid-containing compound biosynthetic process"/>
    <property type="evidence" value="ECO:0007669"/>
    <property type="project" value="TreeGrafter"/>
</dbReference>
<feature type="binding site" evidence="4">
    <location>
        <begin position="139"/>
        <end position="147"/>
    </location>
    <ligand>
        <name>ATP</name>
        <dbReference type="ChEBI" id="CHEBI:30616"/>
    </ligand>
</feature>
<dbReference type="GO" id="GO:0005524">
    <property type="term" value="F:ATP binding"/>
    <property type="evidence" value="ECO:0007669"/>
    <property type="project" value="UniProtKB-KW"/>
</dbReference>
<dbReference type="OrthoDB" id="9801938at2"/>
<dbReference type="PIRSF" id="PIRSF006806">
    <property type="entry name" value="FTHF_cligase"/>
    <property type="match status" value="1"/>
</dbReference>
<keyword evidence="6" id="KW-0436">Ligase</keyword>
<name>A0A401G390_9BACT</name>
<comment type="similarity">
    <text evidence="1 5">Belongs to the 5-formyltetrahydrofolate cyclo-ligase family.</text>
</comment>
<gene>
    <name evidence="6" type="ORF">DENIS_4707</name>
</gene>
<comment type="catalytic activity">
    <reaction evidence="5">
        <text>(6S)-5-formyl-5,6,7,8-tetrahydrofolate + ATP = (6R)-5,10-methenyltetrahydrofolate + ADP + phosphate</text>
        <dbReference type="Rhea" id="RHEA:10488"/>
        <dbReference type="ChEBI" id="CHEBI:30616"/>
        <dbReference type="ChEBI" id="CHEBI:43474"/>
        <dbReference type="ChEBI" id="CHEBI:57455"/>
        <dbReference type="ChEBI" id="CHEBI:57457"/>
        <dbReference type="ChEBI" id="CHEBI:456216"/>
        <dbReference type="EC" id="6.3.3.2"/>
    </reaction>
</comment>
<dbReference type="EC" id="6.3.3.2" evidence="5"/>
<dbReference type="GO" id="GO:0035999">
    <property type="term" value="P:tetrahydrofolate interconversion"/>
    <property type="evidence" value="ECO:0007669"/>
    <property type="project" value="TreeGrafter"/>
</dbReference>
<sequence>MDEIHEKKSAIRNDMAKMISDLSAEQLEVKLRRIEEQLFEFANFMEAKIPLLYMSQGSEVATESIIQRSFTHNKIIVLPAFNKEKYTMTLMKVDDFDTDLTTGPRGVAEPNPKKCKKVPIDKVDIAIIPGLAFDEKGGRIGSGLGYYDRLIPKLSVTTRKVSLALEEQVISQVPMEPHDKYVDIIITDERVIYKI</sequence>
<keyword evidence="5" id="KW-0460">Magnesium</keyword>
<feature type="binding site" evidence="4">
    <location>
        <begin position="8"/>
        <end position="12"/>
    </location>
    <ligand>
        <name>ATP</name>
        <dbReference type="ChEBI" id="CHEBI:30616"/>
    </ligand>
</feature>
<dbReference type="InterPro" id="IPR037171">
    <property type="entry name" value="NagB/RpiA_transferase-like"/>
</dbReference>
<dbReference type="PANTHER" id="PTHR23407">
    <property type="entry name" value="ATPASE INHIBITOR/5-FORMYLTETRAHYDROFOLATE CYCLO-LIGASE"/>
    <property type="match status" value="1"/>
</dbReference>
<evidence type="ECO:0000256" key="3">
    <source>
        <dbReference type="ARBA" id="ARBA00022840"/>
    </source>
</evidence>
<comment type="cofactor">
    <cofactor evidence="5">
        <name>Mg(2+)</name>
        <dbReference type="ChEBI" id="CHEBI:18420"/>
    </cofactor>
</comment>
<protein>
    <recommendedName>
        <fullName evidence="5">5-formyltetrahydrofolate cyclo-ligase</fullName>
        <ecNumber evidence="5">6.3.3.2</ecNumber>
    </recommendedName>
</protein>
<proteinExistence type="inferred from homology"/>
<dbReference type="RefSeq" id="WP_124330751.1">
    <property type="nucleotide sequence ID" value="NZ_BEXT01000001.1"/>
</dbReference>
<organism evidence="6 7">
    <name type="scientific">Desulfonema ishimotonii</name>
    <dbReference type="NCBI Taxonomy" id="45657"/>
    <lineage>
        <taxon>Bacteria</taxon>
        <taxon>Pseudomonadati</taxon>
        <taxon>Thermodesulfobacteriota</taxon>
        <taxon>Desulfobacteria</taxon>
        <taxon>Desulfobacterales</taxon>
        <taxon>Desulfococcaceae</taxon>
        <taxon>Desulfonema</taxon>
    </lineage>
</organism>
<evidence type="ECO:0000256" key="5">
    <source>
        <dbReference type="RuleBase" id="RU361279"/>
    </source>
</evidence>
<dbReference type="NCBIfam" id="TIGR02727">
    <property type="entry name" value="MTHFS_bact"/>
    <property type="match status" value="1"/>
</dbReference>
<feature type="binding site" evidence="4">
    <location>
        <position position="54"/>
    </location>
    <ligand>
        <name>substrate</name>
    </ligand>
</feature>
<keyword evidence="2 4" id="KW-0547">Nucleotide-binding</keyword>
<reference evidence="7" key="1">
    <citation type="submission" date="2017-11" db="EMBL/GenBank/DDBJ databases">
        <authorList>
            <person name="Watanabe M."/>
            <person name="Kojima H."/>
        </authorList>
    </citation>
    <scope>NUCLEOTIDE SEQUENCE [LARGE SCALE GENOMIC DNA]</scope>
    <source>
        <strain evidence="7">Tokyo 01</strain>
    </source>
</reference>
<evidence type="ECO:0000256" key="1">
    <source>
        <dbReference type="ARBA" id="ARBA00010638"/>
    </source>
</evidence>